<dbReference type="Proteomes" id="UP000015241">
    <property type="component" value="Unassembled WGS sequence"/>
</dbReference>
<dbReference type="InParanoid" id="S8F8K9"/>
<evidence type="ECO:0000313" key="1">
    <source>
        <dbReference type="EMBL" id="EPS97995.1"/>
    </source>
</evidence>
<proteinExistence type="predicted"/>
<feature type="non-terminal residue" evidence="1">
    <location>
        <position position="316"/>
    </location>
</feature>
<name>S8F8K9_FOMSC</name>
<dbReference type="STRING" id="743788.S8F8K9"/>
<gene>
    <name evidence="1" type="ORF">FOMPIDRAFT_1127431</name>
</gene>
<dbReference type="EMBL" id="KE504170">
    <property type="protein sequence ID" value="EPS97995.1"/>
    <property type="molecule type" value="Genomic_DNA"/>
</dbReference>
<dbReference type="HOGENOM" id="CLU_881542_0_0_1"/>
<organism evidence="1 2">
    <name type="scientific">Fomitopsis schrenkii</name>
    <name type="common">Brown rot fungus</name>
    <dbReference type="NCBI Taxonomy" id="2126942"/>
    <lineage>
        <taxon>Eukaryota</taxon>
        <taxon>Fungi</taxon>
        <taxon>Dikarya</taxon>
        <taxon>Basidiomycota</taxon>
        <taxon>Agaricomycotina</taxon>
        <taxon>Agaricomycetes</taxon>
        <taxon>Polyporales</taxon>
        <taxon>Fomitopsis</taxon>
    </lineage>
</organism>
<dbReference type="AlphaFoldDB" id="S8F8K9"/>
<dbReference type="OrthoDB" id="2803005at2759"/>
<keyword evidence="2" id="KW-1185">Reference proteome</keyword>
<evidence type="ECO:0000313" key="2">
    <source>
        <dbReference type="Proteomes" id="UP000015241"/>
    </source>
</evidence>
<accession>S8F8K9</accession>
<sequence>MQSREFSRGVIRLHLDLISDELLFLTDDDLIDRANRDVAPHFTLSAERHVNAKIHYNEWVNTQFSDRARYRTHMSLHQVAQILQYQGSEVLAEHAITTALDGIPGAYVRRQKLYSVDGKAFPETIQFAALHSSMPPTSSLSLEYFSRLPISPSNPALLLCARGPHAWDTRSYIPQAALEYSLSSTLRDLARTATPNLRSLMDALQCQQHARQHDTESLPSDQNGAAHNETALPEWALHIGLIYDSQEIRCVAHIPYSPPSDTYLSLHFATLPLPPNCSDTGDLKEFIEGRYRVAVALLSLQHHIARLAKLYQEASW</sequence>
<protein>
    <submittedName>
        <fullName evidence="1">Uncharacterized protein</fullName>
    </submittedName>
</protein>
<reference evidence="1 2" key="1">
    <citation type="journal article" date="2012" name="Science">
        <title>The Paleozoic origin of enzymatic lignin decomposition reconstructed from 31 fungal genomes.</title>
        <authorList>
            <person name="Floudas D."/>
            <person name="Binder M."/>
            <person name="Riley R."/>
            <person name="Barry K."/>
            <person name="Blanchette R.A."/>
            <person name="Henrissat B."/>
            <person name="Martinez A.T."/>
            <person name="Otillar R."/>
            <person name="Spatafora J.W."/>
            <person name="Yadav J.S."/>
            <person name="Aerts A."/>
            <person name="Benoit I."/>
            <person name="Boyd A."/>
            <person name="Carlson A."/>
            <person name="Copeland A."/>
            <person name="Coutinho P.M."/>
            <person name="de Vries R.P."/>
            <person name="Ferreira P."/>
            <person name="Findley K."/>
            <person name="Foster B."/>
            <person name="Gaskell J."/>
            <person name="Glotzer D."/>
            <person name="Gorecki P."/>
            <person name="Heitman J."/>
            <person name="Hesse C."/>
            <person name="Hori C."/>
            <person name="Igarashi K."/>
            <person name="Jurgens J.A."/>
            <person name="Kallen N."/>
            <person name="Kersten P."/>
            <person name="Kohler A."/>
            <person name="Kuees U."/>
            <person name="Kumar T.K.A."/>
            <person name="Kuo A."/>
            <person name="LaButti K."/>
            <person name="Larrondo L.F."/>
            <person name="Lindquist E."/>
            <person name="Ling A."/>
            <person name="Lombard V."/>
            <person name="Lucas S."/>
            <person name="Lundell T."/>
            <person name="Martin R."/>
            <person name="McLaughlin D.J."/>
            <person name="Morgenstern I."/>
            <person name="Morin E."/>
            <person name="Murat C."/>
            <person name="Nagy L.G."/>
            <person name="Nolan M."/>
            <person name="Ohm R.A."/>
            <person name="Patyshakuliyeva A."/>
            <person name="Rokas A."/>
            <person name="Ruiz-Duenas F.J."/>
            <person name="Sabat G."/>
            <person name="Salamov A."/>
            <person name="Samejima M."/>
            <person name="Schmutz J."/>
            <person name="Slot J.C."/>
            <person name="St John F."/>
            <person name="Stenlid J."/>
            <person name="Sun H."/>
            <person name="Sun S."/>
            <person name="Syed K."/>
            <person name="Tsang A."/>
            <person name="Wiebenga A."/>
            <person name="Young D."/>
            <person name="Pisabarro A."/>
            <person name="Eastwood D.C."/>
            <person name="Martin F."/>
            <person name="Cullen D."/>
            <person name="Grigoriev I.V."/>
            <person name="Hibbett D.S."/>
        </authorList>
    </citation>
    <scope>NUCLEOTIDE SEQUENCE</scope>
    <source>
        <strain evidence="2">FP-58527</strain>
    </source>
</reference>